<proteinExistence type="inferred from homology"/>
<organism evidence="7 8">
    <name type="scientific">Cupriavidus yeoncheonensis</name>
    <dbReference type="NCBI Taxonomy" id="1462994"/>
    <lineage>
        <taxon>Bacteria</taxon>
        <taxon>Pseudomonadati</taxon>
        <taxon>Pseudomonadota</taxon>
        <taxon>Betaproteobacteria</taxon>
        <taxon>Burkholderiales</taxon>
        <taxon>Burkholderiaceae</taxon>
        <taxon>Cupriavidus</taxon>
    </lineage>
</organism>
<evidence type="ECO:0000256" key="5">
    <source>
        <dbReference type="ARBA" id="ARBA00023163"/>
    </source>
</evidence>
<dbReference type="InterPro" id="IPR036390">
    <property type="entry name" value="WH_DNA-bd_sf"/>
</dbReference>
<dbReference type="SMART" id="SM00345">
    <property type="entry name" value="HTH_GNTR"/>
    <property type="match status" value="1"/>
</dbReference>
<dbReference type="GO" id="GO:0003700">
    <property type="term" value="F:DNA-binding transcription factor activity"/>
    <property type="evidence" value="ECO:0007669"/>
    <property type="project" value="InterPro"/>
</dbReference>
<dbReference type="Pfam" id="PF00392">
    <property type="entry name" value="GntR"/>
    <property type="match status" value="1"/>
</dbReference>
<reference evidence="7" key="1">
    <citation type="submission" date="2021-03" db="EMBL/GenBank/DDBJ databases">
        <authorList>
            <person name="Peeters C."/>
        </authorList>
    </citation>
    <scope>NUCLEOTIDE SEQUENCE</scope>
    <source>
        <strain evidence="7">LMG 31506</strain>
    </source>
</reference>
<dbReference type="EMBL" id="CAJPUY010000047">
    <property type="protein sequence ID" value="CAG2158429.1"/>
    <property type="molecule type" value="Genomic_DNA"/>
</dbReference>
<dbReference type="PANTHER" id="PTHR46577:SF1">
    <property type="entry name" value="HTH-TYPE TRANSCRIPTIONAL REGULATORY PROTEIN GABR"/>
    <property type="match status" value="1"/>
</dbReference>
<dbReference type="InterPro" id="IPR036388">
    <property type="entry name" value="WH-like_DNA-bd_sf"/>
</dbReference>
<evidence type="ECO:0000313" key="7">
    <source>
        <dbReference type="EMBL" id="CAG2158429.1"/>
    </source>
</evidence>
<dbReference type="InterPro" id="IPR051446">
    <property type="entry name" value="HTH_trans_reg/aminotransferase"/>
</dbReference>
<dbReference type="Proteomes" id="UP000672934">
    <property type="component" value="Unassembled WGS sequence"/>
</dbReference>
<dbReference type="InterPro" id="IPR000524">
    <property type="entry name" value="Tscrpt_reg_HTH_GntR"/>
</dbReference>
<dbReference type="InterPro" id="IPR004839">
    <property type="entry name" value="Aminotransferase_I/II_large"/>
</dbReference>
<feature type="domain" description="HTH gntR-type" evidence="6">
    <location>
        <begin position="14"/>
        <end position="82"/>
    </location>
</feature>
<dbReference type="Gene3D" id="1.10.10.10">
    <property type="entry name" value="Winged helix-like DNA-binding domain superfamily/Winged helix DNA-binding domain"/>
    <property type="match status" value="1"/>
</dbReference>
<dbReference type="CDD" id="cd00609">
    <property type="entry name" value="AAT_like"/>
    <property type="match status" value="1"/>
</dbReference>
<keyword evidence="5" id="KW-0804">Transcription</keyword>
<keyword evidence="8" id="KW-1185">Reference proteome</keyword>
<dbReference type="AlphaFoldDB" id="A0A916J2E5"/>
<evidence type="ECO:0000259" key="6">
    <source>
        <dbReference type="PROSITE" id="PS50949"/>
    </source>
</evidence>
<evidence type="ECO:0000256" key="2">
    <source>
        <dbReference type="ARBA" id="ARBA00022898"/>
    </source>
</evidence>
<dbReference type="CDD" id="cd07377">
    <property type="entry name" value="WHTH_GntR"/>
    <property type="match status" value="1"/>
</dbReference>
<evidence type="ECO:0000313" key="8">
    <source>
        <dbReference type="Proteomes" id="UP000672934"/>
    </source>
</evidence>
<dbReference type="PANTHER" id="PTHR46577">
    <property type="entry name" value="HTH-TYPE TRANSCRIPTIONAL REGULATORY PROTEIN GABR"/>
    <property type="match status" value="1"/>
</dbReference>
<protein>
    <submittedName>
        <fullName evidence="7">HTH-type transcriptional regulatory protein GabR</fullName>
    </submittedName>
</protein>
<name>A0A916J2E5_9BURK</name>
<keyword evidence="3" id="KW-0805">Transcription regulation</keyword>
<comment type="similarity">
    <text evidence="1">In the C-terminal section; belongs to the class-I pyridoxal-phosphate-dependent aminotransferase family.</text>
</comment>
<evidence type="ECO:0000256" key="1">
    <source>
        <dbReference type="ARBA" id="ARBA00005384"/>
    </source>
</evidence>
<evidence type="ECO:0000256" key="3">
    <source>
        <dbReference type="ARBA" id="ARBA00023015"/>
    </source>
</evidence>
<sequence length="470" mass="50444">MQILDLKLDRASKTSLAEQIRLGITGAIENGVLVPGARLPSWVDLAAQLGVARGTVKTAYERLTDAQLVVSSRAGGTRVSEHAAVASPITERARSIESDLQSALYQHFLPGPAVFQMGVPASDCFPATLFSRLRARAVRDEVEAPAAYPDPRGEHELRREIAAHLALARGIECQPSQIFITAGCSGALGVVLRVIQAEGRKAWVENPGFLPSRRALEISQLATVPIPVDEEGIDVSYGEVHAPDAAVALVTAGQQAPLGPTLSLARRARILEWATRANAWIIEDDYLGELQLTRRAAPALASLDRAGRVIHIGSFSKTISPTLRLGFVVVPPTLVARFDEAVACLASAPGPAVQMATAEFMRDGHYLRHLRRMKRIYAGRSHALLAALRSKGFQAYPAGLAVVMRLPDGADDKTIAREAYAYGLAPAPLSGWYCSASTQRSGLLLGVATAIEQQVPTACDRLQHLIKKFS</sequence>
<evidence type="ECO:0000256" key="4">
    <source>
        <dbReference type="ARBA" id="ARBA00023125"/>
    </source>
</evidence>
<keyword evidence="2" id="KW-0663">Pyridoxal phosphate</keyword>
<dbReference type="SUPFAM" id="SSF53383">
    <property type="entry name" value="PLP-dependent transferases"/>
    <property type="match status" value="1"/>
</dbReference>
<dbReference type="SUPFAM" id="SSF46785">
    <property type="entry name" value="Winged helix' DNA-binding domain"/>
    <property type="match status" value="1"/>
</dbReference>
<dbReference type="GO" id="GO:0003677">
    <property type="term" value="F:DNA binding"/>
    <property type="evidence" value="ECO:0007669"/>
    <property type="project" value="UniProtKB-KW"/>
</dbReference>
<dbReference type="Pfam" id="PF00155">
    <property type="entry name" value="Aminotran_1_2"/>
    <property type="match status" value="1"/>
</dbReference>
<dbReference type="PROSITE" id="PS50949">
    <property type="entry name" value="HTH_GNTR"/>
    <property type="match status" value="1"/>
</dbReference>
<comment type="caution">
    <text evidence="7">The sequence shown here is derived from an EMBL/GenBank/DDBJ whole genome shotgun (WGS) entry which is preliminary data.</text>
</comment>
<dbReference type="Gene3D" id="3.40.640.10">
    <property type="entry name" value="Type I PLP-dependent aspartate aminotransferase-like (Major domain)"/>
    <property type="match status" value="1"/>
</dbReference>
<keyword evidence="4" id="KW-0238">DNA-binding</keyword>
<dbReference type="GO" id="GO:0030170">
    <property type="term" value="F:pyridoxal phosphate binding"/>
    <property type="evidence" value="ECO:0007669"/>
    <property type="project" value="InterPro"/>
</dbReference>
<dbReference type="InterPro" id="IPR015421">
    <property type="entry name" value="PyrdxlP-dep_Trfase_major"/>
</dbReference>
<accession>A0A916J2E5</accession>
<dbReference type="InterPro" id="IPR015424">
    <property type="entry name" value="PyrdxlP-dep_Trfase"/>
</dbReference>
<gene>
    <name evidence="7" type="primary">gabR_4</name>
    <name evidence="7" type="ORF">LMG31506_06367</name>
</gene>